<comment type="catalytic activity">
    <reaction evidence="1">
        <text>a 1,2-diacyl-sn-glycero-3-phosphate + CTP + H(+) = a CDP-1,2-diacyl-sn-glycerol + diphosphate</text>
        <dbReference type="Rhea" id="RHEA:16229"/>
        <dbReference type="ChEBI" id="CHEBI:15378"/>
        <dbReference type="ChEBI" id="CHEBI:33019"/>
        <dbReference type="ChEBI" id="CHEBI:37563"/>
        <dbReference type="ChEBI" id="CHEBI:58332"/>
        <dbReference type="ChEBI" id="CHEBI:58608"/>
        <dbReference type="EC" id="2.7.7.41"/>
    </reaction>
</comment>
<keyword evidence="9" id="KW-0444">Lipid biosynthesis</keyword>
<evidence type="ECO:0000256" key="17">
    <source>
        <dbReference type="ARBA" id="ARBA00023264"/>
    </source>
</evidence>
<accession>A0A4Q1C9U0</accession>
<evidence type="ECO:0000256" key="14">
    <source>
        <dbReference type="ARBA" id="ARBA00023098"/>
    </source>
</evidence>
<keyword evidence="12 25" id="KW-0548">Nucleotidyltransferase</keyword>
<dbReference type="RefSeq" id="WP_129047011.1">
    <property type="nucleotide sequence ID" value="NZ_SDHX01000001.1"/>
</dbReference>
<evidence type="ECO:0000256" key="9">
    <source>
        <dbReference type="ARBA" id="ARBA00022516"/>
    </source>
</evidence>
<evidence type="ECO:0000256" key="21">
    <source>
        <dbReference type="ARBA" id="ARBA00032396"/>
    </source>
</evidence>
<dbReference type="GO" id="GO:0005886">
    <property type="term" value="C:plasma membrane"/>
    <property type="evidence" value="ECO:0007669"/>
    <property type="project" value="UniProtKB-SubCell"/>
</dbReference>
<evidence type="ECO:0000256" key="20">
    <source>
        <dbReference type="ARBA" id="ARBA00032253"/>
    </source>
</evidence>
<evidence type="ECO:0000256" key="11">
    <source>
        <dbReference type="ARBA" id="ARBA00022692"/>
    </source>
</evidence>
<dbReference type="AlphaFoldDB" id="A0A4Q1C9U0"/>
<dbReference type="EC" id="2.7.7.41" evidence="6"/>
<dbReference type="PANTHER" id="PTHR46382:SF1">
    <property type="entry name" value="PHOSPHATIDATE CYTIDYLYLTRANSFERASE"/>
    <property type="match status" value="1"/>
</dbReference>
<comment type="similarity">
    <text evidence="5">Belongs to the CDS family.</text>
</comment>
<keyword evidence="14" id="KW-0443">Lipid metabolism</keyword>
<evidence type="ECO:0000256" key="19">
    <source>
        <dbReference type="ARBA" id="ARBA00031825"/>
    </source>
</evidence>
<evidence type="ECO:0000256" key="22">
    <source>
        <dbReference type="ARBA" id="ARBA00032743"/>
    </source>
</evidence>
<comment type="pathway">
    <text evidence="4">Lipid metabolism.</text>
</comment>
<evidence type="ECO:0000256" key="18">
    <source>
        <dbReference type="ARBA" id="ARBA00029893"/>
    </source>
</evidence>
<evidence type="ECO:0000256" key="2">
    <source>
        <dbReference type="ARBA" id="ARBA00004651"/>
    </source>
</evidence>
<gene>
    <name evidence="25" type="ORF">ESB00_07090</name>
</gene>
<protein>
    <recommendedName>
        <fullName evidence="7">Phosphatidate cytidylyltransferase</fullName>
        <ecNumber evidence="6">2.7.7.41</ecNumber>
    </recommendedName>
    <alternativeName>
        <fullName evidence="20">CDP-DAG synthase</fullName>
    </alternativeName>
    <alternativeName>
        <fullName evidence="22">CDP-DG synthase</fullName>
    </alternativeName>
    <alternativeName>
        <fullName evidence="18">CDP-diacylglycerol synthase</fullName>
    </alternativeName>
    <alternativeName>
        <fullName evidence="21">CDP-diglyceride pyrophosphorylase</fullName>
    </alternativeName>
    <alternativeName>
        <fullName evidence="23">CDP-diglyceride synthase</fullName>
    </alternativeName>
    <alternativeName>
        <fullName evidence="19">CTP:phosphatidate cytidylyltransferase</fullName>
    </alternativeName>
</protein>
<keyword evidence="10 25" id="KW-0808">Transferase</keyword>
<evidence type="ECO:0000256" key="12">
    <source>
        <dbReference type="ARBA" id="ARBA00022695"/>
    </source>
</evidence>
<keyword evidence="13 24" id="KW-1133">Transmembrane helix</keyword>
<dbReference type="Pfam" id="PF01148">
    <property type="entry name" value="CTP_transf_1"/>
    <property type="match status" value="1"/>
</dbReference>
<keyword evidence="15 24" id="KW-0472">Membrane</keyword>
<keyword evidence="26" id="KW-1185">Reference proteome</keyword>
<feature type="transmembrane region" description="Helical" evidence="24">
    <location>
        <begin position="114"/>
        <end position="132"/>
    </location>
</feature>
<dbReference type="PANTHER" id="PTHR46382">
    <property type="entry name" value="PHOSPHATIDATE CYTIDYLYLTRANSFERASE"/>
    <property type="match status" value="1"/>
</dbReference>
<evidence type="ECO:0000256" key="23">
    <source>
        <dbReference type="ARBA" id="ARBA00033406"/>
    </source>
</evidence>
<evidence type="ECO:0000256" key="16">
    <source>
        <dbReference type="ARBA" id="ARBA00023209"/>
    </source>
</evidence>
<keyword evidence="17" id="KW-1208">Phospholipid metabolism</keyword>
<dbReference type="OrthoDB" id="9799199at2"/>
<comment type="subcellular location">
    <subcellularLocation>
        <location evidence="2">Cell membrane</location>
        <topology evidence="2">Multi-pass membrane protein</topology>
    </subcellularLocation>
</comment>
<evidence type="ECO:0000256" key="7">
    <source>
        <dbReference type="ARBA" id="ARBA00019373"/>
    </source>
</evidence>
<feature type="transmembrane region" description="Helical" evidence="24">
    <location>
        <begin position="251"/>
        <end position="279"/>
    </location>
</feature>
<evidence type="ECO:0000256" key="8">
    <source>
        <dbReference type="ARBA" id="ARBA00022475"/>
    </source>
</evidence>
<keyword evidence="16" id="KW-0594">Phospholipid biosynthesis</keyword>
<name>A0A4Q1C9U0_9BACT</name>
<reference evidence="25 26" key="1">
    <citation type="submission" date="2019-01" db="EMBL/GenBank/DDBJ databases">
        <title>Lacunisphaera sp. strain TWA-58.</title>
        <authorList>
            <person name="Chen W.-M."/>
        </authorList>
    </citation>
    <scope>NUCLEOTIDE SEQUENCE [LARGE SCALE GENOMIC DNA]</scope>
    <source>
        <strain evidence="25 26">TWA-58</strain>
    </source>
</reference>
<keyword evidence="8" id="KW-1003">Cell membrane</keyword>
<feature type="transmembrane region" description="Helical" evidence="24">
    <location>
        <begin position="186"/>
        <end position="205"/>
    </location>
</feature>
<dbReference type="GO" id="GO:0004605">
    <property type="term" value="F:phosphatidate cytidylyltransferase activity"/>
    <property type="evidence" value="ECO:0007669"/>
    <property type="project" value="UniProtKB-EC"/>
</dbReference>
<keyword evidence="11 24" id="KW-0812">Transmembrane</keyword>
<evidence type="ECO:0000256" key="4">
    <source>
        <dbReference type="ARBA" id="ARBA00005189"/>
    </source>
</evidence>
<dbReference type="GO" id="GO:0016024">
    <property type="term" value="P:CDP-diacylglycerol biosynthetic process"/>
    <property type="evidence" value="ECO:0007669"/>
    <property type="project" value="TreeGrafter"/>
</dbReference>
<evidence type="ECO:0000256" key="5">
    <source>
        <dbReference type="ARBA" id="ARBA00010185"/>
    </source>
</evidence>
<comment type="pathway">
    <text evidence="3">Phospholipid metabolism; CDP-diacylglycerol biosynthesis; CDP-diacylglycerol from sn-glycerol 3-phosphate: step 3/3.</text>
</comment>
<evidence type="ECO:0000313" key="25">
    <source>
        <dbReference type="EMBL" id="RXK55646.1"/>
    </source>
</evidence>
<feature type="transmembrane region" description="Helical" evidence="24">
    <location>
        <begin position="217"/>
        <end position="239"/>
    </location>
</feature>
<evidence type="ECO:0000256" key="10">
    <source>
        <dbReference type="ARBA" id="ARBA00022679"/>
    </source>
</evidence>
<organism evidence="25 26">
    <name type="scientific">Oleiharenicola lentus</name>
    <dbReference type="NCBI Taxonomy" id="2508720"/>
    <lineage>
        <taxon>Bacteria</taxon>
        <taxon>Pseudomonadati</taxon>
        <taxon>Verrucomicrobiota</taxon>
        <taxon>Opitutia</taxon>
        <taxon>Opitutales</taxon>
        <taxon>Opitutaceae</taxon>
        <taxon>Oleiharenicola</taxon>
    </lineage>
</organism>
<evidence type="ECO:0000256" key="3">
    <source>
        <dbReference type="ARBA" id="ARBA00005119"/>
    </source>
</evidence>
<dbReference type="EMBL" id="SDHX01000001">
    <property type="protein sequence ID" value="RXK55646.1"/>
    <property type="molecule type" value="Genomic_DNA"/>
</dbReference>
<evidence type="ECO:0000256" key="13">
    <source>
        <dbReference type="ARBA" id="ARBA00022989"/>
    </source>
</evidence>
<comment type="caution">
    <text evidence="25">The sequence shown here is derived from an EMBL/GenBank/DDBJ whole genome shotgun (WGS) entry which is preliminary data.</text>
</comment>
<proteinExistence type="inferred from homology"/>
<feature type="transmembrane region" description="Helical" evidence="24">
    <location>
        <begin position="144"/>
        <end position="165"/>
    </location>
</feature>
<feature type="transmembrane region" description="Helical" evidence="24">
    <location>
        <begin position="60"/>
        <end position="76"/>
    </location>
</feature>
<evidence type="ECO:0000313" key="26">
    <source>
        <dbReference type="Proteomes" id="UP000290218"/>
    </source>
</evidence>
<evidence type="ECO:0000256" key="15">
    <source>
        <dbReference type="ARBA" id="ARBA00023136"/>
    </source>
</evidence>
<evidence type="ECO:0000256" key="6">
    <source>
        <dbReference type="ARBA" id="ARBA00012487"/>
    </source>
</evidence>
<evidence type="ECO:0000256" key="24">
    <source>
        <dbReference type="SAM" id="Phobius"/>
    </source>
</evidence>
<evidence type="ECO:0000256" key="1">
    <source>
        <dbReference type="ARBA" id="ARBA00001698"/>
    </source>
</evidence>
<dbReference type="Proteomes" id="UP000290218">
    <property type="component" value="Unassembled WGS sequence"/>
</dbReference>
<feature type="transmembrane region" description="Helical" evidence="24">
    <location>
        <begin position="12"/>
        <end position="39"/>
    </location>
</feature>
<feature type="transmembrane region" description="Helical" evidence="24">
    <location>
        <begin position="82"/>
        <end position="102"/>
    </location>
</feature>
<sequence>MAKRIFSTLVLWTILIGSLWFFGAHAGVALVTVLSALTLHEFYTMTTKLGSRPFRVMGQVFNLLIVPAPYVLAYFSEEPDVIASLPAGFLVLALVVCCVRVLGERDATSRIEAIAATMMGLLFVSFMLHYLVAILMRSGYEGDNLILCVWTVAVSKFCDVGALLTGLAVGKHKMAPHISPKKTWEGAVGGVLISAGIGAGIAWFASEHLSPTLTPLVAALMALPIALITIVSDLIESALKRRADIKDTGVLIPGIGGAFDLTDSLILTAPVAYFMFLFLE</sequence>